<organism evidence="2 3">
    <name type="scientific">Streptomyces dysideae</name>
    <dbReference type="NCBI Taxonomy" id="909626"/>
    <lineage>
        <taxon>Bacteria</taxon>
        <taxon>Bacillati</taxon>
        <taxon>Actinomycetota</taxon>
        <taxon>Actinomycetes</taxon>
        <taxon>Kitasatosporales</taxon>
        <taxon>Streptomycetaceae</taxon>
        <taxon>Streptomyces</taxon>
    </lineage>
</organism>
<feature type="signal peptide" evidence="1">
    <location>
        <begin position="1"/>
        <end position="33"/>
    </location>
</feature>
<comment type="caution">
    <text evidence="2">The sequence shown here is derived from an EMBL/GenBank/DDBJ whole genome shotgun (WGS) entry which is preliminary data.</text>
</comment>
<dbReference type="Proteomes" id="UP000053260">
    <property type="component" value="Unassembled WGS sequence"/>
</dbReference>
<dbReference type="OrthoDB" id="4247509at2"/>
<name>A0A117RZ25_9ACTN</name>
<keyword evidence="1" id="KW-0732">Signal</keyword>
<evidence type="ECO:0000313" key="3">
    <source>
        <dbReference type="Proteomes" id="UP000053260"/>
    </source>
</evidence>
<dbReference type="AlphaFoldDB" id="A0A117RZ25"/>
<keyword evidence="3" id="KW-1185">Reference proteome</keyword>
<sequence>MFASIGHKRIATLAGSFLALVATSVLVASPAGAGEYDVFDATNSHSASLVTFTSYGEHLYVLDGARDDHGVAGQWRYYSGATIHSYYNGRGYGYQDDNNLDLPENLSIQIRACLQDGSGGKPWGCGSWVNAHT</sequence>
<evidence type="ECO:0000313" key="2">
    <source>
        <dbReference type="EMBL" id="KUO16624.1"/>
    </source>
</evidence>
<dbReference type="RefSeq" id="WP_067029457.1">
    <property type="nucleotide sequence ID" value="NZ_KQ949103.1"/>
</dbReference>
<feature type="chain" id="PRO_5007155898" evidence="1">
    <location>
        <begin position="34"/>
        <end position="133"/>
    </location>
</feature>
<proteinExistence type="predicted"/>
<reference evidence="2 3" key="1">
    <citation type="submission" date="2015-10" db="EMBL/GenBank/DDBJ databases">
        <title>Draft genome sequence of Streptomyces sp. RV15, isolated from a marine sponge.</title>
        <authorList>
            <person name="Ruckert C."/>
            <person name="Abdelmohsen U.R."/>
            <person name="Winkler A."/>
            <person name="Hentschel U."/>
            <person name="Kalinowski J."/>
            <person name="Kampfer P."/>
            <person name="Glaeser S."/>
        </authorList>
    </citation>
    <scope>NUCLEOTIDE SEQUENCE [LARGE SCALE GENOMIC DNA]</scope>
    <source>
        <strain evidence="2 3">RV15</strain>
    </source>
</reference>
<protein>
    <submittedName>
        <fullName evidence="2">Uncharacterized protein</fullName>
    </submittedName>
</protein>
<dbReference type="EMBL" id="LMXB01000084">
    <property type="protein sequence ID" value="KUO16624.1"/>
    <property type="molecule type" value="Genomic_DNA"/>
</dbReference>
<accession>A0A117RZ25</accession>
<gene>
    <name evidence="2" type="ORF">AQJ91_34370</name>
</gene>
<evidence type="ECO:0000256" key="1">
    <source>
        <dbReference type="SAM" id="SignalP"/>
    </source>
</evidence>